<evidence type="ECO:0000256" key="1">
    <source>
        <dbReference type="ARBA" id="ARBA00023015"/>
    </source>
</evidence>
<dbReference type="Pfam" id="PF01381">
    <property type="entry name" value="HTH_3"/>
    <property type="match status" value="1"/>
</dbReference>
<evidence type="ECO:0000256" key="2">
    <source>
        <dbReference type="ARBA" id="ARBA00023125"/>
    </source>
</evidence>
<dbReference type="PANTHER" id="PTHR46797:SF23">
    <property type="entry name" value="HTH-TYPE TRANSCRIPTIONAL REGULATOR SUTR"/>
    <property type="match status" value="1"/>
</dbReference>
<dbReference type="HOGENOM" id="CLU_066192_29_4_3"/>
<dbReference type="OrthoDB" id="9814553at2"/>
<dbReference type="GO" id="GO:0005829">
    <property type="term" value="C:cytosol"/>
    <property type="evidence" value="ECO:0007669"/>
    <property type="project" value="TreeGrafter"/>
</dbReference>
<dbReference type="eggNOG" id="COG1396">
    <property type="taxonomic scope" value="Bacteria"/>
</dbReference>
<keyword evidence="3" id="KW-0804">Transcription</keyword>
<dbReference type="GO" id="GO:0003700">
    <property type="term" value="F:DNA-binding transcription factor activity"/>
    <property type="evidence" value="ECO:0007669"/>
    <property type="project" value="TreeGrafter"/>
</dbReference>
<dbReference type="PROSITE" id="PS50943">
    <property type="entry name" value="HTH_CROC1"/>
    <property type="match status" value="1"/>
</dbReference>
<dbReference type="PANTHER" id="PTHR46797">
    <property type="entry name" value="HTH-TYPE TRANSCRIPTIONAL REGULATOR"/>
    <property type="match status" value="1"/>
</dbReference>
<keyword evidence="1" id="KW-0805">Transcription regulation</keyword>
<dbReference type="EMBL" id="DS989842">
    <property type="protein sequence ID" value="EDX78190.1"/>
    <property type="molecule type" value="Genomic_DNA"/>
</dbReference>
<gene>
    <name evidence="5" type="ORF">MC7420_7928</name>
</gene>
<proteinExistence type="predicted"/>
<dbReference type="InterPro" id="IPR010982">
    <property type="entry name" value="Lambda_DNA-bd_dom_sf"/>
</dbReference>
<organism evidence="5 6">
    <name type="scientific">Coleofasciculus chthonoplastes PCC 7420</name>
    <dbReference type="NCBI Taxonomy" id="118168"/>
    <lineage>
        <taxon>Bacteria</taxon>
        <taxon>Bacillati</taxon>
        <taxon>Cyanobacteriota</taxon>
        <taxon>Cyanophyceae</taxon>
        <taxon>Coleofasciculales</taxon>
        <taxon>Coleofasciculaceae</taxon>
        <taxon>Coleofasciculus</taxon>
    </lineage>
</organism>
<dbReference type="SMART" id="SM00530">
    <property type="entry name" value="HTH_XRE"/>
    <property type="match status" value="1"/>
</dbReference>
<sequence length="75" mass="8483">MTLREKFGADVRARREELGFSQEQLAELAGMHRTYVGSIERGERNISLENIVKLCEALQIKPSSLMGSLDEFVNL</sequence>
<accession>B4VJK4</accession>
<evidence type="ECO:0000313" key="6">
    <source>
        <dbReference type="Proteomes" id="UP000003835"/>
    </source>
</evidence>
<dbReference type="Proteomes" id="UP000003835">
    <property type="component" value="Unassembled WGS sequence"/>
</dbReference>
<name>B4VJK4_9CYAN</name>
<evidence type="ECO:0000259" key="4">
    <source>
        <dbReference type="PROSITE" id="PS50943"/>
    </source>
</evidence>
<dbReference type="SUPFAM" id="SSF47413">
    <property type="entry name" value="lambda repressor-like DNA-binding domains"/>
    <property type="match status" value="1"/>
</dbReference>
<dbReference type="InterPro" id="IPR050807">
    <property type="entry name" value="TransReg_Diox_bact_type"/>
</dbReference>
<keyword evidence="2" id="KW-0238">DNA-binding</keyword>
<evidence type="ECO:0000313" key="5">
    <source>
        <dbReference type="EMBL" id="EDX78190.1"/>
    </source>
</evidence>
<dbReference type="InterPro" id="IPR001387">
    <property type="entry name" value="Cro/C1-type_HTH"/>
</dbReference>
<dbReference type="Gene3D" id="1.10.260.40">
    <property type="entry name" value="lambda repressor-like DNA-binding domains"/>
    <property type="match status" value="1"/>
</dbReference>
<reference evidence="5 6" key="1">
    <citation type="submission" date="2008-07" db="EMBL/GenBank/DDBJ databases">
        <authorList>
            <person name="Tandeau de Marsac N."/>
            <person name="Ferriera S."/>
            <person name="Johnson J."/>
            <person name="Kravitz S."/>
            <person name="Beeson K."/>
            <person name="Sutton G."/>
            <person name="Rogers Y.-H."/>
            <person name="Friedman R."/>
            <person name="Frazier M."/>
            <person name="Venter J.C."/>
        </authorList>
    </citation>
    <scope>NUCLEOTIDE SEQUENCE [LARGE SCALE GENOMIC DNA]</scope>
    <source>
        <strain evidence="5 6">PCC 7420</strain>
    </source>
</reference>
<dbReference type="RefSeq" id="WP_006098625.1">
    <property type="nucleotide sequence ID" value="NZ_DS989842.1"/>
</dbReference>
<dbReference type="CDD" id="cd00093">
    <property type="entry name" value="HTH_XRE"/>
    <property type="match status" value="1"/>
</dbReference>
<dbReference type="STRING" id="118168.MC7420_7928"/>
<protein>
    <recommendedName>
        <fullName evidence="4">HTH cro/C1-type domain-containing protein</fullName>
    </recommendedName>
</protein>
<feature type="domain" description="HTH cro/C1-type" evidence="4">
    <location>
        <begin position="11"/>
        <end position="65"/>
    </location>
</feature>
<dbReference type="GO" id="GO:0003677">
    <property type="term" value="F:DNA binding"/>
    <property type="evidence" value="ECO:0007669"/>
    <property type="project" value="UniProtKB-KW"/>
</dbReference>
<keyword evidence="6" id="KW-1185">Reference proteome</keyword>
<evidence type="ECO:0000256" key="3">
    <source>
        <dbReference type="ARBA" id="ARBA00023163"/>
    </source>
</evidence>
<dbReference type="AlphaFoldDB" id="B4VJK4"/>